<dbReference type="SUPFAM" id="SSF109854">
    <property type="entry name" value="DinB/YfiT-like putative metalloenzymes"/>
    <property type="match status" value="1"/>
</dbReference>
<sequence length="158" mass="17119">MFALAVPPVLQALTQAEHLLGKATDDMLSTRLAAGMFTCEQHFEVVASVAMRATYPLIGRQVPELPRGAKAALSAAREAVEALAHDDFDGAEARVVSHRAGFADLTQPAVEYLQCFALPNMWFHLAMVYAVLRQAGVDIGKADFDGLHAYPAGFRFDD</sequence>
<reference evidence="1 2" key="1">
    <citation type="submission" date="2016-10" db="EMBL/GenBank/DDBJ databases">
        <authorList>
            <person name="de Groot N.N."/>
        </authorList>
    </citation>
    <scope>NUCLEOTIDE SEQUENCE [LARGE SCALE GENOMIC DNA]</scope>
    <source>
        <strain evidence="1 2">DSM 29433</strain>
    </source>
</reference>
<organism evidence="1 2">
    <name type="scientific">Yoonia litorea</name>
    <dbReference type="NCBI Taxonomy" id="1123755"/>
    <lineage>
        <taxon>Bacteria</taxon>
        <taxon>Pseudomonadati</taxon>
        <taxon>Pseudomonadota</taxon>
        <taxon>Alphaproteobacteria</taxon>
        <taxon>Rhodobacterales</taxon>
        <taxon>Paracoccaceae</taxon>
        <taxon>Yoonia</taxon>
    </lineage>
</organism>
<dbReference type="Gene3D" id="1.20.120.450">
    <property type="entry name" value="dinb family like domain"/>
    <property type="match status" value="1"/>
</dbReference>
<gene>
    <name evidence="1" type="ORF">SAMN05444714_1941</name>
</gene>
<dbReference type="OrthoDB" id="338237at2"/>
<name>A0A1I6MK21_9RHOB</name>
<dbReference type="RefSeq" id="WP_090206951.1">
    <property type="nucleotide sequence ID" value="NZ_FOZM01000001.1"/>
</dbReference>
<protein>
    <recommendedName>
        <fullName evidence="3">DUF1993 domain-containing protein</fullName>
    </recommendedName>
</protein>
<evidence type="ECO:0008006" key="3">
    <source>
        <dbReference type="Google" id="ProtNLM"/>
    </source>
</evidence>
<dbReference type="Pfam" id="PF09351">
    <property type="entry name" value="DUF1993"/>
    <property type="match status" value="1"/>
</dbReference>
<keyword evidence="2" id="KW-1185">Reference proteome</keyword>
<dbReference type="PANTHER" id="PTHR36922">
    <property type="entry name" value="BLL2446 PROTEIN"/>
    <property type="match status" value="1"/>
</dbReference>
<evidence type="ECO:0000313" key="1">
    <source>
        <dbReference type="EMBL" id="SFS16014.1"/>
    </source>
</evidence>
<dbReference type="InterPro" id="IPR034660">
    <property type="entry name" value="DinB/YfiT-like"/>
</dbReference>
<dbReference type="Proteomes" id="UP000198926">
    <property type="component" value="Unassembled WGS sequence"/>
</dbReference>
<dbReference type="PANTHER" id="PTHR36922:SF1">
    <property type="entry name" value="DUF1993 DOMAIN-CONTAINING PROTEIN"/>
    <property type="match status" value="1"/>
</dbReference>
<dbReference type="EMBL" id="FOZM01000001">
    <property type="protein sequence ID" value="SFS16014.1"/>
    <property type="molecule type" value="Genomic_DNA"/>
</dbReference>
<dbReference type="STRING" id="1123755.SAMN05444714_1941"/>
<proteinExistence type="predicted"/>
<accession>A0A1I6MK21</accession>
<evidence type="ECO:0000313" key="2">
    <source>
        <dbReference type="Proteomes" id="UP000198926"/>
    </source>
</evidence>
<dbReference type="AlphaFoldDB" id="A0A1I6MK21"/>
<dbReference type="InterPro" id="IPR018531">
    <property type="entry name" value="DUF1993"/>
</dbReference>